<evidence type="ECO:0000256" key="1">
    <source>
        <dbReference type="ARBA" id="ARBA00023015"/>
    </source>
</evidence>
<dbReference type="GO" id="GO:0003700">
    <property type="term" value="F:DNA-binding transcription factor activity"/>
    <property type="evidence" value="ECO:0007669"/>
    <property type="project" value="InterPro"/>
</dbReference>
<evidence type="ECO:0000256" key="3">
    <source>
        <dbReference type="ARBA" id="ARBA00023163"/>
    </source>
</evidence>
<dbReference type="EMBL" id="PEZT01000009">
    <property type="protein sequence ID" value="PIS09436.1"/>
    <property type="molecule type" value="Genomic_DNA"/>
</dbReference>
<reference evidence="6" key="1">
    <citation type="submission" date="2017-09" db="EMBL/GenBank/DDBJ databases">
        <title>Depth-based differentiation of microbial function through sediment-hosted aquifers and enrichment of novel symbionts in the deep terrestrial subsurface.</title>
        <authorList>
            <person name="Probst A.J."/>
            <person name="Ladd B."/>
            <person name="Jarett J.K."/>
            <person name="Geller-Mcgrath D.E."/>
            <person name="Sieber C.M.K."/>
            <person name="Emerson J.B."/>
            <person name="Anantharaman K."/>
            <person name="Thomas B.C."/>
            <person name="Malmstrom R."/>
            <person name="Stieglmeier M."/>
            <person name="Klingl A."/>
            <person name="Woyke T."/>
            <person name="Ryan C.M."/>
            <person name="Banfield J.F."/>
        </authorList>
    </citation>
    <scope>NUCLEOTIDE SEQUENCE [LARGE SCALE GENOMIC DNA]</scope>
</reference>
<accession>A0A2H0W9U2</accession>
<dbReference type="PANTHER" id="PTHR33154:SF33">
    <property type="entry name" value="TRANSCRIPTIONAL REPRESSOR SDPR"/>
    <property type="match status" value="1"/>
</dbReference>
<dbReference type="PROSITE" id="PS50987">
    <property type="entry name" value="HTH_ARSR_2"/>
    <property type="match status" value="1"/>
</dbReference>
<gene>
    <name evidence="5" type="ORF">COT75_01400</name>
</gene>
<organism evidence="5 6">
    <name type="scientific">Candidatus Beckwithbacteria bacterium CG10_big_fil_rev_8_21_14_0_10_34_10</name>
    <dbReference type="NCBI Taxonomy" id="1974495"/>
    <lineage>
        <taxon>Bacteria</taxon>
        <taxon>Candidatus Beckwithiibacteriota</taxon>
    </lineage>
</organism>
<proteinExistence type="predicted"/>
<dbReference type="PANTHER" id="PTHR33154">
    <property type="entry name" value="TRANSCRIPTIONAL REGULATOR, ARSR FAMILY"/>
    <property type="match status" value="1"/>
</dbReference>
<dbReference type="NCBIfam" id="NF033788">
    <property type="entry name" value="HTH_metalloreg"/>
    <property type="match status" value="1"/>
</dbReference>
<evidence type="ECO:0000313" key="6">
    <source>
        <dbReference type="Proteomes" id="UP000230093"/>
    </source>
</evidence>
<sequence>MKNSCCHCFKLLSSKSRFRIFEFLKGCRTKKVNVNDLVKLSSLRQPTVSFHLKKLKDNGFLKKYKKGREVYCQVCQKCVDCPLFK</sequence>
<dbReference type="InterPro" id="IPR051081">
    <property type="entry name" value="HTH_MetalResp_TranReg"/>
</dbReference>
<keyword evidence="3" id="KW-0804">Transcription</keyword>
<dbReference type="CDD" id="cd00090">
    <property type="entry name" value="HTH_ARSR"/>
    <property type="match status" value="1"/>
</dbReference>
<evidence type="ECO:0000259" key="4">
    <source>
        <dbReference type="PROSITE" id="PS50987"/>
    </source>
</evidence>
<dbReference type="AlphaFoldDB" id="A0A2H0W9U2"/>
<dbReference type="GO" id="GO:0003677">
    <property type="term" value="F:DNA binding"/>
    <property type="evidence" value="ECO:0007669"/>
    <property type="project" value="UniProtKB-KW"/>
</dbReference>
<dbReference type="InterPro" id="IPR036390">
    <property type="entry name" value="WH_DNA-bd_sf"/>
</dbReference>
<keyword evidence="1" id="KW-0805">Transcription regulation</keyword>
<dbReference type="InterPro" id="IPR001845">
    <property type="entry name" value="HTH_ArsR_DNA-bd_dom"/>
</dbReference>
<dbReference type="Pfam" id="PF01022">
    <property type="entry name" value="HTH_5"/>
    <property type="match status" value="1"/>
</dbReference>
<dbReference type="InterPro" id="IPR011991">
    <property type="entry name" value="ArsR-like_HTH"/>
</dbReference>
<dbReference type="Gene3D" id="1.10.10.10">
    <property type="entry name" value="Winged helix-like DNA-binding domain superfamily/Winged helix DNA-binding domain"/>
    <property type="match status" value="1"/>
</dbReference>
<protein>
    <submittedName>
        <fullName evidence="5">Transcriptional regulator</fullName>
    </submittedName>
</protein>
<dbReference type="Proteomes" id="UP000230093">
    <property type="component" value="Unassembled WGS sequence"/>
</dbReference>
<evidence type="ECO:0000256" key="2">
    <source>
        <dbReference type="ARBA" id="ARBA00023125"/>
    </source>
</evidence>
<name>A0A2H0W9U2_9BACT</name>
<dbReference type="SMART" id="SM00418">
    <property type="entry name" value="HTH_ARSR"/>
    <property type="match status" value="1"/>
</dbReference>
<keyword evidence="2" id="KW-0238">DNA-binding</keyword>
<dbReference type="InterPro" id="IPR036388">
    <property type="entry name" value="WH-like_DNA-bd_sf"/>
</dbReference>
<evidence type="ECO:0000313" key="5">
    <source>
        <dbReference type="EMBL" id="PIS09436.1"/>
    </source>
</evidence>
<dbReference type="PRINTS" id="PR00778">
    <property type="entry name" value="HTHARSR"/>
</dbReference>
<comment type="caution">
    <text evidence="5">The sequence shown here is derived from an EMBL/GenBank/DDBJ whole genome shotgun (WGS) entry which is preliminary data.</text>
</comment>
<dbReference type="SUPFAM" id="SSF46785">
    <property type="entry name" value="Winged helix' DNA-binding domain"/>
    <property type="match status" value="1"/>
</dbReference>
<feature type="domain" description="HTH arsR-type" evidence="4">
    <location>
        <begin position="1"/>
        <end position="85"/>
    </location>
</feature>